<feature type="non-terminal residue" evidence="2">
    <location>
        <position position="1"/>
    </location>
</feature>
<feature type="compositionally biased region" description="Acidic residues" evidence="1">
    <location>
        <begin position="1"/>
        <end position="22"/>
    </location>
</feature>
<sequence>EAVDKVDEDDGVSVEDGEEEERVDLPDGHCQRRGEMVHGDGDVSMFREETIQDQSCVLDNNLVVLKDNRVHFDDSPGCFVGTKEDYCGYLGEQSVKGISGEGLKK</sequence>
<comment type="caution">
    <text evidence="2">The sequence shown here is derived from an EMBL/GenBank/DDBJ whole genome shotgun (WGS) entry which is preliminary data.</text>
</comment>
<evidence type="ECO:0000313" key="2">
    <source>
        <dbReference type="EMBL" id="MCI42557.1"/>
    </source>
</evidence>
<dbReference type="Proteomes" id="UP000265520">
    <property type="component" value="Unassembled WGS sequence"/>
</dbReference>
<organism evidence="2 3">
    <name type="scientific">Trifolium medium</name>
    <dbReference type="NCBI Taxonomy" id="97028"/>
    <lineage>
        <taxon>Eukaryota</taxon>
        <taxon>Viridiplantae</taxon>
        <taxon>Streptophyta</taxon>
        <taxon>Embryophyta</taxon>
        <taxon>Tracheophyta</taxon>
        <taxon>Spermatophyta</taxon>
        <taxon>Magnoliopsida</taxon>
        <taxon>eudicotyledons</taxon>
        <taxon>Gunneridae</taxon>
        <taxon>Pentapetalae</taxon>
        <taxon>rosids</taxon>
        <taxon>fabids</taxon>
        <taxon>Fabales</taxon>
        <taxon>Fabaceae</taxon>
        <taxon>Papilionoideae</taxon>
        <taxon>50 kb inversion clade</taxon>
        <taxon>NPAAA clade</taxon>
        <taxon>Hologalegina</taxon>
        <taxon>IRL clade</taxon>
        <taxon>Trifolieae</taxon>
        <taxon>Trifolium</taxon>
    </lineage>
</organism>
<feature type="region of interest" description="Disordered" evidence="1">
    <location>
        <begin position="1"/>
        <end position="35"/>
    </location>
</feature>
<dbReference type="EMBL" id="LXQA010306101">
    <property type="protein sequence ID" value="MCI42557.1"/>
    <property type="molecule type" value="Genomic_DNA"/>
</dbReference>
<feature type="compositionally biased region" description="Basic and acidic residues" evidence="1">
    <location>
        <begin position="23"/>
        <end position="35"/>
    </location>
</feature>
<name>A0A392S2D9_9FABA</name>
<proteinExistence type="predicted"/>
<keyword evidence="3" id="KW-1185">Reference proteome</keyword>
<dbReference type="AlphaFoldDB" id="A0A392S2D9"/>
<evidence type="ECO:0000313" key="3">
    <source>
        <dbReference type="Proteomes" id="UP000265520"/>
    </source>
</evidence>
<evidence type="ECO:0000256" key="1">
    <source>
        <dbReference type="SAM" id="MobiDB-lite"/>
    </source>
</evidence>
<feature type="non-terminal residue" evidence="2">
    <location>
        <position position="105"/>
    </location>
</feature>
<protein>
    <submittedName>
        <fullName evidence="2">Uncharacterized protein</fullName>
    </submittedName>
</protein>
<accession>A0A392S2D9</accession>
<reference evidence="2 3" key="1">
    <citation type="journal article" date="2018" name="Front. Plant Sci.">
        <title>Red Clover (Trifolium pratense) and Zigzag Clover (T. medium) - A Picture of Genomic Similarities and Differences.</title>
        <authorList>
            <person name="Dluhosova J."/>
            <person name="Istvanek J."/>
            <person name="Nedelnik J."/>
            <person name="Repkova J."/>
        </authorList>
    </citation>
    <scope>NUCLEOTIDE SEQUENCE [LARGE SCALE GENOMIC DNA]</scope>
    <source>
        <strain evidence="3">cv. 10/8</strain>
        <tissue evidence="2">Leaf</tissue>
    </source>
</reference>